<comment type="caution">
    <text evidence="8">The sequence shown here is derived from an EMBL/GenBank/DDBJ whole genome shotgun (WGS) entry which is preliminary data.</text>
</comment>
<evidence type="ECO:0000256" key="6">
    <source>
        <dbReference type="ARBA" id="ARBA00023136"/>
    </source>
</evidence>
<feature type="transmembrane region" description="Helical" evidence="7">
    <location>
        <begin position="28"/>
        <end position="49"/>
    </location>
</feature>
<dbReference type="GO" id="GO:0005886">
    <property type="term" value="C:plasma membrane"/>
    <property type="evidence" value="ECO:0007669"/>
    <property type="project" value="UniProtKB-SubCell"/>
</dbReference>
<evidence type="ECO:0000256" key="7">
    <source>
        <dbReference type="SAM" id="Phobius"/>
    </source>
</evidence>
<name>A0A1E5L9T3_9FIRM</name>
<keyword evidence="5 7" id="KW-1133">Transmembrane helix</keyword>
<dbReference type="EMBL" id="MJAT01000001">
    <property type="protein sequence ID" value="OEH86905.1"/>
    <property type="molecule type" value="Genomic_DNA"/>
</dbReference>
<dbReference type="PANTHER" id="PTHR33884">
    <property type="entry name" value="UPF0410 PROTEIN YMGE"/>
    <property type="match status" value="1"/>
</dbReference>
<dbReference type="InterPro" id="IPR007341">
    <property type="entry name" value="Transgly_assoc"/>
</dbReference>
<evidence type="ECO:0000256" key="4">
    <source>
        <dbReference type="ARBA" id="ARBA00022692"/>
    </source>
</evidence>
<evidence type="ECO:0000256" key="1">
    <source>
        <dbReference type="ARBA" id="ARBA00004651"/>
    </source>
</evidence>
<gene>
    <name evidence="8" type="ORF">BHU72_01190</name>
</gene>
<dbReference type="Pfam" id="PF04226">
    <property type="entry name" value="Transgly_assoc"/>
    <property type="match status" value="1"/>
</dbReference>
<evidence type="ECO:0000313" key="9">
    <source>
        <dbReference type="Proteomes" id="UP000095255"/>
    </source>
</evidence>
<evidence type="ECO:0000256" key="2">
    <source>
        <dbReference type="ARBA" id="ARBA00011006"/>
    </source>
</evidence>
<evidence type="ECO:0000256" key="5">
    <source>
        <dbReference type="ARBA" id="ARBA00022989"/>
    </source>
</evidence>
<dbReference type="OrthoDB" id="1684438at2"/>
<sequence>MNFIWFLIIGLIAGWAGGQIMRGRGFGIGGNIIVGIIGAFIGGFVLDLIGYTTYGLIGSLIMAIVGAVILLFIVNMFRFGEARVEDKH</sequence>
<organism evidence="8 9">
    <name type="scientific">Desulfuribacillus stibiiarsenatis</name>
    <dbReference type="NCBI Taxonomy" id="1390249"/>
    <lineage>
        <taxon>Bacteria</taxon>
        <taxon>Bacillati</taxon>
        <taxon>Bacillota</taxon>
        <taxon>Desulfuribacillia</taxon>
        <taxon>Desulfuribacillales</taxon>
        <taxon>Desulfuribacillaceae</taxon>
        <taxon>Desulfuribacillus</taxon>
    </lineage>
</organism>
<dbReference type="AlphaFoldDB" id="A0A1E5L9T3"/>
<keyword evidence="6 7" id="KW-0472">Membrane</keyword>
<dbReference type="RefSeq" id="WP_069700783.1">
    <property type="nucleotide sequence ID" value="NZ_MJAT01000001.1"/>
</dbReference>
<keyword evidence="9" id="KW-1185">Reference proteome</keyword>
<dbReference type="PANTHER" id="PTHR33884:SF3">
    <property type="entry name" value="UPF0410 PROTEIN YMGE"/>
    <property type="match status" value="1"/>
</dbReference>
<feature type="transmembrane region" description="Helical" evidence="7">
    <location>
        <begin position="56"/>
        <end position="77"/>
    </location>
</feature>
<keyword evidence="4 7" id="KW-0812">Transmembrane</keyword>
<evidence type="ECO:0000256" key="3">
    <source>
        <dbReference type="ARBA" id="ARBA00022475"/>
    </source>
</evidence>
<keyword evidence="3" id="KW-1003">Cell membrane</keyword>
<comment type="similarity">
    <text evidence="2">Belongs to the UPF0410 family.</text>
</comment>
<dbReference type="Proteomes" id="UP000095255">
    <property type="component" value="Unassembled WGS sequence"/>
</dbReference>
<evidence type="ECO:0000313" key="8">
    <source>
        <dbReference type="EMBL" id="OEH86905.1"/>
    </source>
</evidence>
<accession>A0A1E5L9T3</accession>
<comment type="subcellular location">
    <subcellularLocation>
        <location evidence="1">Cell membrane</location>
        <topology evidence="1">Multi-pass membrane protein</topology>
    </subcellularLocation>
</comment>
<protein>
    <submittedName>
        <fullName evidence="8">Transglycosylase</fullName>
    </submittedName>
</protein>
<proteinExistence type="inferred from homology"/>
<reference evidence="8 9" key="1">
    <citation type="submission" date="2016-09" db="EMBL/GenBank/DDBJ databases">
        <title>Desulfuribacillus arsenicus sp. nov., an obligately anaerobic, dissimilatory arsenic- and antimonate-reducing bacterium isolated from anoxic sediments.</title>
        <authorList>
            <person name="Abin C.A."/>
            <person name="Hollibaugh J.T."/>
        </authorList>
    </citation>
    <scope>NUCLEOTIDE SEQUENCE [LARGE SCALE GENOMIC DNA]</scope>
    <source>
        <strain evidence="8 9">MLFW-2</strain>
    </source>
</reference>